<evidence type="ECO:0000313" key="3">
    <source>
        <dbReference type="Proteomes" id="UP001596514"/>
    </source>
</evidence>
<feature type="region of interest" description="Disordered" evidence="1">
    <location>
        <begin position="32"/>
        <end position="75"/>
    </location>
</feature>
<gene>
    <name evidence="2" type="ORF">ACFQVD_26465</name>
</gene>
<reference evidence="3" key="1">
    <citation type="journal article" date="2019" name="Int. J. Syst. Evol. Microbiol.">
        <title>The Global Catalogue of Microorganisms (GCM) 10K type strain sequencing project: providing services to taxonomists for standard genome sequencing and annotation.</title>
        <authorList>
            <consortium name="The Broad Institute Genomics Platform"/>
            <consortium name="The Broad Institute Genome Sequencing Center for Infectious Disease"/>
            <person name="Wu L."/>
            <person name="Ma J."/>
        </authorList>
    </citation>
    <scope>NUCLEOTIDE SEQUENCE [LARGE SCALE GENOMIC DNA]</scope>
    <source>
        <strain evidence="3">JCM 10083</strain>
    </source>
</reference>
<dbReference type="RefSeq" id="WP_343982045.1">
    <property type="nucleotide sequence ID" value="NZ_BAAAGK010000233.1"/>
</dbReference>
<organism evidence="2 3">
    <name type="scientific">Streptosporangium amethystogenes subsp. fukuiense</name>
    <dbReference type="NCBI Taxonomy" id="698418"/>
    <lineage>
        <taxon>Bacteria</taxon>
        <taxon>Bacillati</taxon>
        <taxon>Actinomycetota</taxon>
        <taxon>Actinomycetes</taxon>
        <taxon>Streptosporangiales</taxon>
        <taxon>Streptosporangiaceae</taxon>
        <taxon>Streptosporangium</taxon>
    </lineage>
</organism>
<name>A0ABW2T6H7_9ACTN</name>
<evidence type="ECO:0000256" key="1">
    <source>
        <dbReference type="SAM" id="MobiDB-lite"/>
    </source>
</evidence>
<dbReference type="Proteomes" id="UP001596514">
    <property type="component" value="Unassembled WGS sequence"/>
</dbReference>
<sequence length="75" mass="8113">MGQHLIRDEYGNEFPVDSTALAFWEHREGYTIVGPIPEPGAESAPERPAEPQPDPSGTPKTSSKAASRPAPKVEE</sequence>
<keyword evidence="3" id="KW-1185">Reference proteome</keyword>
<protein>
    <submittedName>
        <fullName evidence="2">Uncharacterized protein</fullName>
    </submittedName>
</protein>
<evidence type="ECO:0000313" key="2">
    <source>
        <dbReference type="EMBL" id="MFC7603662.1"/>
    </source>
</evidence>
<accession>A0ABW2T6H7</accession>
<comment type="caution">
    <text evidence="2">The sequence shown here is derived from an EMBL/GenBank/DDBJ whole genome shotgun (WGS) entry which is preliminary data.</text>
</comment>
<dbReference type="EMBL" id="JBHTEE010000001">
    <property type="protein sequence ID" value="MFC7603662.1"/>
    <property type="molecule type" value="Genomic_DNA"/>
</dbReference>
<proteinExistence type="predicted"/>